<dbReference type="PROSITE" id="PS00862">
    <property type="entry name" value="OX2_COVAL_FAD"/>
    <property type="match status" value="1"/>
</dbReference>
<protein>
    <submittedName>
        <fullName evidence="7">FAD-binding oxidoreductase</fullName>
    </submittedName>
</protein>
<dbReference type="InterPro" id="IPR016167">
    <property type="entry name" value="FAD-bd_PCMH_sub1"/>
</dbReference>
<accession>A0ABP8NKT1</accession>
<dbReference type="EMBL" id="BAABHD010000082">
    <property type="protein sequence ID" value="GAA4467531.1"/>
    <property type="molecule type" value="Genomic_DNA"/>
</dbReference>
<reference evidence="8" key="1">
    <citation type="journal article" date="2019" name="Int. J. Syst. Evol. Microbiol.">
        <title>The Global Catalogue of Microorganisms (GCM) 10K type strain sequencing project: providing services to taxonomists for standard genome sequencing and annotation.</title>
        <authorList>
            <consortium name="The Broad Institute Genomics Platform"/>
            <consortium name="The Broad Institute Genome Sequencing Center for Infectious Disease"/>
            <person name="Wu L."/>
            <person name="Ma J."/>
        </authorList>
    </citation>
    <scope>NUCLEOTIDE SEQUENCE [LARGE SCALE GENOMIC DNA]</scope>
    <source>
        <strain evidence="8">JCM 17927</strain>
    </source>
</reference>
<dbReference type="InterPro" id="IPR050416">
    <property type="entry name" value="FAD-linked_Oxidoreductase"/>
</dbReference>
<comment type="cofactor">
    <cofactor evidence="1">
        <name>FAD</name>
        <dbReference type="ChEBI" id="CHEBI:57692"/>
    </cofactor>
</comment>
<dbReference type="PROSITE" id="PS51387">
    <property type="entry name" value="FAD_PCMH"/>
    <property type="match status" value="1"/>
</dbReference>
<dbReference type="InterPro" id="IPR016166">
    <property type="entry name" value="FAD-bd_PCMH"/>
</dbReference>
<organism evidence="7 8">
    <name type="scientific">Nibrella saemangeumensis</name>
    <dbReference type="NCBI Taxonomy" id="1084526"/>
    <lineage>
        <taxon>Bacteria</taxon>
        <taxon>Pseudomonadati</taxon>
        <taxon>Bacteroidota</taxon>
        <taxon>Cytophagia</taxon>
        <taxon>Cytophagales</taxon>
        <taxon>Spirosomataceae</taxon>
        <taxon>Nibrella</taxon>
    </lineage>
</organism>
<evidence type="ECO:0000256" key="3">
    <source>
        <dbReference type="ARBA" id="ARBA00022630"/>
    </source>
</evidence>
<dbReference type="Pfam" id="PF08031">
    <property type="entry name" value="BBE"/>
    <property type="match status" value="1"/>
</dbReference>
<evidence type="ECO:0000256" key="2">
    <source>
        <dbReference type="ARBA" id="ARBA00005466"/>
    </source>
</evidence>
<evidence type="ECO:0000313" key="7">
    <source>
        <dbReference type="EMBL" id="GAA4467531.1"/>
    </source>
</evidence>
<keyword evidence="3" id="KW-0285">Flavoprotein</keyword>
<sequence>MDLKTASDVSALLDEGAIQLFKASLQGRLLRPGDEGYDKARIVWNGMIDRRPAMIARCLQTDDVLNAVAFARRYGLLVSVKGGGHNVAGNAVCEDGLMIDLSLMNNVTVDPDKQIAVAGAGALWSDLDQETQRYGLATTGGTVSHTGIAGLTLGGGLGWLMGKHGLTCDNLLSVQLVTADARVLTASKTENKDLFWAIRGGGGNFGIVTSFMFQLHPVGPEVVGGMILYPMEQAKEVLQFYRDVARRQPDALMLFAGLLTTPDGLPVIALLVGWFGPTGEAEDRLREVRAFGNPLADLVQAMPYSQLQGMFDAGMAHGIHRYWKSGYIRQIDDAFINTILTNVAKRTSPLAVVLFLHMKGAATRIEAGETAYGLRNDQWDFDIISQWTNPDEAPEQIAWVRNFWNEIEPFTQGVYVNHLDAEDGTSRIRAAYGPNYDRLTELKAKYDPDNFFRLNNNISPLMPANHPTN</sequence>
<evidence type="ECO:0000256" key="4">
    <source>
        <dbReference type="ARBA" id="ARBA00022827"/>
    </source>
</evidence>
<dbReference type="InterPro" id="IPR016169">
    <property type="entry name" value="FAD-bd_PCMH_sub2"/>
</dbReference>
<keyword evidence="4" id="KW-0274">FAD</keyword>
<feature type="domain" description="FAD-binding PCMH-type" evidence="6">
    <location>
        <begin position="48"/>
        <end position="218"/>
    </location>
</feature>
<dbReference type="RefSeq" id="WP_345248500.1">
    <property type="nucleotide sequence ID" value="NZ_BAABHD010000082.1"/>
</dbReference>
<name>A0ABP8NKT1_9BACT</name>
<dbReference type="InterPro" id="IPR006094">
    <property type="entry name" value="Oxid_FAD_bind_N"/>
</dbReference>
<dbReference type="Proteomes" id="UP001501175">
    <property type="component" value="Unassembled WGS sequence"/>
</dbReference>
<dbReference type="InterPro" id="IPR036318">
    <property type="entry name" value="FAD-bd_PCMH-like_sf"/>
</dbReference>
<comment type="similarity">
    <text evidence="2">Belongs to the oxygen-dependent FAD-linked oxidoreductase family.</text>
</comment>
<dbReference type="Gene3D" id="3.40.462.20">
    <property type="match status" value="1"/>
</dbReference>
<dbReference type="Gene3D" id="3.30.465.10">
    <property type="match status" value="1"/>
</dbReference>
<dbReference type="Gene3D" id="3.30.43.10">
    <property type="entry name" value="Uridine Diphospho-n-acetylenolpyruvylglucosamine Reductase, domain 2"/>
    <property type="match status" value="1"/>
</dbReference>
<dbReference type="PANTHER" id="PTHR42973">
    <property type="entry name" value="BINDING OXIDOREDUCTASE, PUTATIVE (AFU_ORTHOLOGUE AFUA_1G17690)-RELATED"/>
    <property type="match status" value="1"/>
</dbReference>
<evidence type="ECO:0000256" key="1">
    <source>
        <dbReference type="ARBA" id="ARBA00001974"/>
    </source>
</evidence>
<gene>
    <name evidence="7" type="ORF">GCM10023189_51400</name>
</gene>
<keyword evidence="8" id="KW-1185">Reference proteome</keyword>
<dbReference type="PANTHER" id="PTHR42973:SF39">
    <property type="entry name" value="FAD-BINDING PCMH-TYPE DOMAIN-CONTAINING PROTEIN"/>
    <property type="match status" value="1"/>
</dbReference>
<comment type="caution">
    <text evidence="7">The sequence shown here is derived from an EMBL/GenBank/DDBJ whole genome shotgun (WGS) entry which is preliminary data.</text>
</comment>
<proteinExistence type="inferred from homology"/>
<dbReference type="InterPro" id="IPR012951">
    <property type="entry name" value="BBE"/>
</dbReference>
<keyword evidence="5" id="KW-0560">Oxidoreductase</keyword>
<dbReference type="Pfam" id="PF01565">
    <property type="entry name" value="FAD_binding_4"/>
    <property type="match status" value="1"/>
</dbReference>
<evidence type="ECO:0000259" key="6">
    <source>
        <dbReference type="PROSITE" id="PS51387"/>
    </source>
</evidence>
<dbReference type="InterPro" id="IPR006093">
    <property type="entry name" value="Oxy_OxRdtase_FAD_BS"/>
</dbReference>
<evidence type="ECO:0000313" key="8">
    <source>
        <dbReference type="Proteomes" id="UP001501175"/>
    </source>
</evidence>
<evidence type="ECO:0000256" key="5">
    <source>
        <dbReference type="ARBA" id="ARBA00023002"/>
    </source>
</evidence>
<dbReference type="SUPFAM" id="SSF56176">
    <property type="entry name" value="FAD-binding/transporter-associated domain-like"/>
    <property type="match status" value="1"/>
</dbReference>